<dbReference type="AlphaFoldDB" id="A0A7J6MQ00"/>
<dbReference type="CDD" id="cd01876">
    <property type="entry name" value="YihA_EngB"/>
    <property type="match status" value="1"/>
</dbReference>
<proteinExistence type="predicted"/>
<keyword evidence="2" id="KW-0547">Nucleotide-binding</keyword>
<evidence type="ECO:0000313" key="7">
    <source>
        <dbReference type="Proteomes" id="UP000591131"/>
    </source>
</evidence>
<dbReference type="PANTHER" id="PTHR11649">
    <property type="entry name" value="MSS1/TRME-RELATED GTP-BINDING PROTEIN"/>
    <property type="match status" value="1"/>
</dbReference>
<evidence type="ECO:0000256" key="4">
    <source>
        <dbReference type="ARBA" id="ARBA00023134"/>
    </source>
</evidence>
<dbReference type="InterPro" id="IPR030393">
    <property type="entry name" value="G_ENGB_dom"/>
</dbReference>
<keyword evidence="3" id="KW-0460">Magnesium</keyword>
<dbReference type="GO" id="GO:0005525">
    <property type="term" value="F:GTP binding"/>
    <property type="evidence" value="ECO:0007669"/>
    <property type="project" value="UniProtKB-KW"/>
</dbReference>
<evidence type="ECO:0000256" key="2">
    <source>
        <dbReference type="ARBA" id="ARBA00022741"/>
    </source>
</evidence>
<evidence type="ECO:0000313" key="6">
    <source>
        <dbReference type="EMBL" id="KAF4673673.1"/>
    </source>
</evidence>
<evidence type="ECO:0000259" key="5">
    <source>
        <dbReference type="PROSITE" id="PS51706"/>
    </source>
</evidence>
<dbReference type="Proteomes" id="UP000591131">
    <property type="component" value="Unassembled WGS sequence"/>
</dbReference>
<dbReference type="EMBL" id="JAAPAO010000078">
    <property type="protein sequence ID" value="KAF4673673.1"/>
    <property type="molecule type" value="Genomic_DNA"/>
</dbReference>
<dbReference type="InterPro" id="IPR006073">
    <property type="entry name" value="GTP-bd"/>
</dbReference>
<evidence type="ECO:0000256" key="3">
    <source>
        <dbReference type="ARBA" id="ARBA00022842"/>
    </source>
</evidence>
<dbReference type="Pfam" id="PF01926">
    <property type="entry name" value="MMR_HSR1"/>
    <property type="match status" value="1"/>
</dbReference>
<name>A0A7J6MQ00_PERCH</name>
<keyword evidence="1" id="KW-0479">Metal-binding</keyword>
<protein>
    <submittedName>
        <fullName evidence="6">GTP-binding protein</fullName>
    </submittedName>
</protein>
<dbReference type="PROSITE" id="PS51706">
    <property type="entry name" value="G_ENGB"/>
    <property type="match status" value="1"/>
</dbReference>
<keyword evidence="7" id="KW-1185">Reference proteome</keyword>
<sequence>MPRSRAASSIGRQIARPSPPSFLARPFVPINAGIFWNEVNLAPPPNDAPFLRYVEGADEFFWRSIAAHPVLVRQSLHRLQQGHGIPSVAFCGRSNAGKSSLVNGLLFGRQVARASKTPGRTRQLFTFEVGRDEHLKEGKGKPLRIVDLPGLGFAKGIDSEQKAEWRALVGEYMERADNLRLVVSLVDVIEGVKSTDEYLWKLIVRSMENRNILDEGPPPPRLMVVLTKVDRVKPTALHEEVASILSRIEYWQKEFNKAGQLKETISRFLVEQEHVYQQCFRRILARTKEHRAMLSFWPYVHCVSAQDGHGLPELRAALIDAMDRRYWKKSA</sequence>
<gene>
    <name evidence="6" type="primary">GTPBP8_2</name>
    <name evidence="6" type="ORF">FOL47_010256</name>
</gene>
<keyword evidence="4" id="KW-0342">GTP-binding</keyword>
<dbReference type="SUPFAM" id="SSF52540">
    <property type="entry name" value="P-loop containing nucleoside triphosphate hydrolases"/>
    <property type="match status" value="1"/>
</dbReference>
<dbReference type="Gene3D" id="3.40.50.300">
    <property type="entry name" value="P-loop containing nucleotide triphosphate hydrolases"/>
    <property type="match status" value="1"/>
</dbReference>
<evidence type="ECO:0000256" key="1">
    <source>
        <dbReference type="ARBA" id="ARBA00022723"/>
    </source>
</evidence>
<comment type="caution">
    <text evidence="6">The sequence shown here is derived from an EMBL/GenBank/DDBJ whole genome shotgun (WGS) entry which is preliminary data.</text>
</comment>
<dbReference type="OrthoDB" id="391988at2759"/>
<dbReference type="GO" id="GO:0046872">
    <property type="term" value="F:metal ion binding"/>
    <property type="evidence" value="ECO:0007669"/>
    <property type="project" value="UniProtKB-KW"/>
</dbReference>
<organism evidence="6 7">
    <name type="scientific">Perkinsus chesapeaki</name>
    <name type="common">Clam parasite</name>
    <name type="synonym">Perkinsus andrewsi</name>
    <dbReference type="NCBI Taxonomy" id="330153"/>
    <lineage>
        <taxon>Eukaryota</taxon>
        <taxon>Sar</taxon>
        <taxon>Alveolata</taxon>
        <taxon>Perkinsozoa</taxon>
        <taxon>Perkinsea</taxon>
        <taxon>Perkinsida</taxon>
        <taxon>Perkinsidae</taxon>
        <taxon>Perkinsus</taxon>
    </lineage>
</organism>
<accession>A0A7J6MQ00</accession>
<dbReference type="PANTHER" id="PTHR11649:SF13">
    <property type="entry name" value="ENGB-TYPE G DOMAIN-CONTAINING PROTEIN"/>
    <property type="match status" value="1"/>
</dbReference>
<reference evidence="6 7" key="1">
    <citation type="submission" date="2020-04" db="EMBL/GenBank/DDBJ databases">
        <title>Perkinsus chesapeaki whole genome sequence.</title>
        <authorList>
            <person name="Bogema D.R."/>
        </authorList>
    </citation>
    <scope>NUCLEOTIDE SEQUENCE [LARGE SCALE GENOMIC DNA]</scope>
    <source>
        <strain evidence="6">ATCC PRA-425</strain>
    </source>
</reference>
<feature type="domain" description="EngB-type G" evidence="5">
    <location>
        <begin position="84"/>
        <end position="271"/>
    </location>
</feature>
<dbReference type="InterPro" id="IPR027417">
    <property type="entry name" value="P-loop_NTPase"/>
</dbReference>